<gene>
    <name evidence="2" type="ORF">FHX76_001220</name>
</gene>
<keyword evidence="3" id="KW-1185">Reference proteome</keyword>
<evidence type="ECO:0008006" key="4">
    <source>
        <dbReference type="Google" id="ProtNLM"/>
    </source>
</evidence>
<proteinExistence type="predicted"/>
<feature type="transmembrane region" description="Helical" evidence="1">
    <location>
        <begin position="55"/>
        <end position="80"/>
    </location>
</feature>
<organism evidence="2 3">
    <name type="scientific">Lysinibacter cavernae</name>
    <dbReference type="NCBI Taxonomy" id="1640652"/>
    <lineage>
        <taxon>Bacteria</taxon>
        <taxon>Bacillati</taxon>
        <taxon>Actinomycetota</taxon>
        <taxon>Actinomycetes</taxon>
        <taxon>Micrococcales</taxon>
        <taxon>Microbacteriaceae</taxon>
        <taxon>Lysinibacter</taxon>
    </lineage>
</organism>
<dbReference type="Proteomes" id="UP000541033">
    <property type="component" value="Unassembled WGS sequence"/>
</dbReference>
<accession>A0A7X5R0P1</accession>
<keyword evidence="1" id="KW-0472">Membrane</keyword>
<comment type="caution">
    <text evidence="2">The sequence shown here is derived from an EMBL/GenBank/DDBJ whole genome shotgun (WGS) entry which is preliminary data.</text>
</comment>
<evidence type="ECO:0000313" key="2">
    <source>
        <dbReference type="EMBL" id="NIH53352.1"/>
    </source>
</evidence>
<sequence length="244" mass="25770">MNTEELESLLRRSTPSNVIRTASVHNETDQLLANVAQTAALRGGNRHLKRRRRAIAAFGFGGAALLGIGASAPVTVPLLADWVNGTAVVSIAQQYTIDGGEAAHCQVQLQVAPLPTVSEAEPSEVTATFDNVDGNDFEPLGGAIAVSAAGDPEQYSDAEFQAVEEFLAGRDWTQLAATLAEQTVSTDPATTYPGLEDEQVRRAVVVAERADDLLALIETELANNGLNAKKSAALKLFAFCEAPK</sequence>
<evidence type="ECO:0000256" key="1">
    <source>
        <dbReference type="SAM" id="Phobius"/>
    </source>
</evidence>
<evidence type="ECO:0000313" key="3">
    <source>
        <dbReference type="Proteomes" id="UP000541033"/>
    </source>
</evidence>
<dbReference type="RefSeq" id="WP_167148895.1">
    <property type="nucleotide sequence ID" value="NZ_JAAMOX010000001.1"/>
</dbReference>
<reference evidence="2 3" key="1">
    <citation type="submission" date="2020-02" db="EMBL/GenBank/DDBJ databases">
        <title>Sequencing the genomes of 1000 actinobacteria strains.</title>
        <authorList>
            <person name="Klenk H.-P."/>
        </authorList>
    </citation>
    <scope>NUCLEOTIDE SEQUENCE [LARGE SCALE GENOMIC DNA]</scope>
    <source>
        <strain evidence="2 3">DSM 27960</strain>
    </source>
</reference>
<keyword evidence="1" id="KW-0812">Transmembrane</keyword>
<protein>
    <recommendedName>
        <fullName evidence="4">DUF4179 domain-containing protein</fullName>
    </recommendedName>
</protein>
<dbReference type="EMBL" id="JAAMOX010000001">
    <property type="protein sequence ID" value="NIH53352.1"/>
    <property type="molecule type" value="Genomic_DNA"/>
</dbReference>
<dbReference type="AlphaFoldDB" id="A0A7X5R0P1"/>
<name>A0A7X5R0P1_9MICO</name>
<keyword evidence="1" id="KW-1133">Transmembrane helix</keyword>